<dbReference type="InterPro" id="IPR019734">
    <property type="entry name" value="TPR_rpt"/>
</dbReference>
<gene>
    <name evidence="2" type="ORF">RS694_07425</name>
</gene>
<evidence type="ECO:0000313" key="2">
    <source>
        <dbReference type="EMBL" id="APW42387.1"/>
    </source>
</evidence>
<dbReference type="STRING" id="1484693.RS694_07425"/>
<feature type="repeat" description="TPR" evidence="1">
    <location>
        <begin position="77"/>
        <end position="110"/>
    </location>
</feature>
<organism evidence="2 3">
    <name type="scientific">Rhodoferax saidenbachensis</name>
    <dbReference type="NCBI Taxonomy" id="1484693"/>
    <lineage>
        <taxon>Bacteria</taxon>
        <taxon>Pseudomonadati</taxon>
        <taxon>Pseudomonadota</taxon>
        <taxon>Betaproteobacteria</taxon>
        <taxon>Burkholderiales</taxon>
        <taxon>Comamonadaceae</taxon>
        <taxon>Rhodoferax</taxon>
    </lineage>
</organism>
<dbReference type="Pfam" id="PF01075">
    <property type="entry name" value="Glyco_transf_9"/>
    <property type="match status" value="1"/>
</dbReference>
<dbReference type="InterPro" id="IPR052943">
    <property type="entry name" value="TMTC_O-mannosyl-trnsfr"/>
</dbReference>
<dbReference type="Proteomes" id="UP000186110">
    <property type="component" value="Chromosome"/>
</dbReference>
<dbReference type="AlphaFoldDB" id="A0A1P8K8P6"/>
<dbReference type="eggNOG" id="COG0859">
    <property type="taxonomic scope" value="Bacteria"/>
</dbReference>
<dbReference type="Pfam" id="PF13432">
    <property type="entry name" value="TPR_16"/>
    <property type="match status" value="2"/>
</dbReference>
<dbReference type="InterPro" id="IPR002201">
    <property type="entry name" value="Glyco_trans_9"/>
</dbReference>
<dbReference type="Pfam" id="PF13431">
    <property type="entry name" value="TPR_17"/>
    <property type="match status" value="1"/>
</dbReference>
<dbReference type="Gene3D" id="1.25.40.10">
    <property type="entry name" value="Tetratricopeptide repeat domain"/>
    <property type="match status" value="1"/>
</dbReference>
<name>A0A1P8K8P6_9BURK</name>
<dbReference type="EMBL" id="CP019239">
    <property type="protein sequence ID" value="APW42387.1"/>
    <property type="molecule type" value="Genomic_DNA"/>
</dbReference>
<keyword evidence="1" id="KW-0802">TPR repeat</keyword>
<dbReference type="GO" id="GO:0016757">
    <property type="term" value="F:glycosyltransferase activity"/>
    <property type="evidence" value="ECO:0007669"/>
    <property type="project" value="InterPro"/>
</dbReference>
<dbReference type="PROSITE" id="PS50005">
    <property type="entry name" value="TPR"/>
    <property type="match status" value="3"/>
</dbReference>
<dbReference type="eggNOG" id="COG0457">
    <property type="taxonomic scope" value="Bacteria"/>
</dbReference>
<dbReference type="InterPro" id="IPR011990">
    <property type="entry name" value="TPR-like_helical_dom_sf"/>
</dbReference>
<dbReference type="SMART" id="SM00028">
    <property type="entry name" value="TPR"/>
    <property type="match status" value="4"/>
</dbReference>
<dbReference type="SUPFAM" id="SSF48452">
    <property type="entry name" value="TPR-like"/>
    <property type="match status" value="1"/>
</dbReference>
<sequence>MPALNTLSVEALFDQGNQAMAEGDNALAEACFRTALQLAPDTAEIHANLAFLLDASGDVAQAEACYQRAIACNPDIAQIHLNLGSLLTVQKRLMEAEAAFTRAITLEPDVAGGWSNLGGLYSGMQRNAEAELCCRQALLRDPQHAKARFNLACVLLRQGRLEEGWVCLEARDWYAPLQAHLDIPRWQGEPLTGKSILIGLEAGQGDMIQFARYAALLKSRGAARVTLLCHASLKTLFTSLQGVDEVLAFDEAIPRTGWDCWTPAISIPLHCATRIDAIPASLPYLHAAPELMAQWRARLPAQGLRVGLVWKGNPRFENDFDRSLQGLHMLAPLTQVEGVSFISLQKGQGEEEALCPPTGFDVLPLGSQLADFADTAAVVAQLDLVISVDTAVAHLAGALNKPVWLLLPYYKTDWRWLQDRTDSLWYPGCMRLFRQSASENWAPVVEEVRVALQATLNRPLRSG</sequence>
<dbReference type="Gene3D" id="3.40.50.2000">
    <property type="entry name" value="Glycogen Phosphorylase B"/>
    <property type="match status" value="1"/>
</dbReference>
<accession>A0A1P8K8P6</accession>
<evidence type="ECO:0000313" key="3">
    <source>
        <dbReference type="Proteomes" id="UP000186110"/>
    </source>
</evidence>
<protein>
    <submittedName>
        <fullName evidence="2">Uncharacterized protein</fullName>
    </submittedName>
</protein>
<feature type="repeat" description="TPR" evidence="1">
    <location>
        <begin position="9"/>
        <end position="42"/>
    </location>
</feature>
<dbReference type="SUPFAM" id="SSF53756">
    <property type="entry name" value="UDP-Glycosyltransferase/glycogen phosphorylase"/>
    <property type="match status" value="1"/>
</dbReference>
<dbReference type="PANTHER" id="PTHR44809">
    <property type="match status" value="1"/>
</dbReference>
<dbReference type="PANTHER" id="PTHR44809:SF1">
    <property type="entry name" value="PROTEIN O-MANNOSYL-TRANSFERASE TMTC1"/>
    <property type="match status" value="1"/>
</dbReference>
<feature type="repeat" description="TPR" evidence="1">
    <location>
        <begin position="43"/>
        <end position="76"/>
    </location>
</feature>
<proteinExistence type="predicted"/>
<reference evidence="2 3" key="1">
    <citation type="submission" date="2017-01" db="EMBL/GenBank/DDBJ databases">
        <authorList>
            <person name="Mah S.A."/>
            <person name="Swanson W.J."/>
            <person name="Moy G.W."/>
            <person name="Vacquier V.D."/>
        </authorList>
    </citation>
    <scope>NUCLEOTIDE SEQUENCE [LARGE SCALE GENOMIC DNA]</scope>
    <source>
        <strain evidence="2 3">DSM 22694</strain>
    </source>
</reference>
<evidence type="ECO:0000256" key="1">
    <source>
        <dbReference type="PROSITE-ProRule" id="PRU00339"/>
    </source>
</evidence>
<dbReference type="KEGG" id="rsb:RS694_07425"/>
<keyword evidence="3" id="KW-1185">Reference proteome</keyword>